<feature type="domain" description="G-protein coupled receptors family 1 profile" evidence="10">
    <location>
        <begin position="1"/>
        <end position="246"/>
    </location>
</feature>
<evidence type="ECO:0000313" key="12">
    <source>
        <dbReference type="Proteomes" id="UP000314986"/>
    </source>
</evidence>
<keyword evidence="8" id="KW-0807">Transducer</keyword>
<evidence type="ECO:0000259" key="10">
    <source>
        <dbReference type="PROSITE" id="PS50262"/>
    </source>
</evidence>
<evidence type="ECO:0000256" key="6">
    <source>
        <dbReference type="ARBA" id="ARBA00023136"/>
    </source>
</evidence>
<dbReference type="GO" id="GO:0005886">
    <property type="term" value="C:plasma membrane"/>
    <property type="evidence" value="ECO:0007669"/>
    <property type="project" value="UniProtKB-SubCell"/>
</dbReference>
<dbReference type="Gene3D" id="1.20.1070.10">
    <property type="entry name" value="Rhodopsin 7-helix transmembrane proteins"/>
    <property type="match status" value="2"/>
</dbReference>
<reference evidence="11" key="4">
    <citation type="submission" date="2025-08" db="UniProtKB">
        <authorList>
            <consortium name="Ensembl"/>
        </authorList>
    </citation>
    <scope>IDENTIFICATION</scope>
</reference>
<evidence type="ECO:0000256" key="3">
    <source>
        <dbReference type="ARBA" id="ARBA00022692"/>
    </source>
</evidence>
<reference evidence="12" key="1">
    <citation type="journal article" date="2006" name="Science">
        <title>Ancient noncoding elements conserved in the human genome.</title>
        <authorList>
            <person name="Venkatesh B."/>
            <person name="Kirkness E.F."/>
            <person name="Loh Y.H."/>
            <person name="Halpern A.L."/>
            <person name="Lee A.P."/>
            <person name="Johnson J."/>
            <person name="Dandona N."/>
            <person name="Viswanathan L.D."/>
            <person name="Tay A."/>
            <person name="Venter J.C."/>
            <person name="Strausberg R.L."/>
            <person name="Brenner S."/>
        </authorList>
    </citation>
    <scope>NUCLEOTIDE SEQUENCE [LARGE SCALE GENOMIC DNA]</scope>
</reference>
<reference evidence="12" key="2">
    <citation type="journal article" date="2007" name="PLoS Biol.">
        <title>Survey sequencing and comparative analysis of the elephant shark (Callorhinchus milii) genome.</title>
        <authorList>
            <person name="Venkatesh B."/>
            <person name="Kirkness E.F."/>
            <person name="Loh Y.H."/>
            <person name="Halpern A.L."/>
            <person name="Lee A.P."/>
            <person name="Johnson J."/>
            <person name="Dandona N."/>
            <person name="Viswanathan L.D."/>
            <person name="Tay A."/>
            <person name="Venter J.C."/>
            <person name="Strausberg R.L."/>
            <person name="Brenner S."/>
        </authorList>
    </citation>
    <scope>NUCLEOTIDE SEQUENCE [LARGE SCALE GENOMIC DNA]</scope>
</reference>
<dbReference type="InterPro" id="IPR000276">
    <property type="entry name" value="GPCR_Rhodpsn"/>
</dbReference>
<keyword evidence="6 9" id="KW-0472">Membrane</keyword>
<feature type="transmembrane region" description="Helical" evidence="9">
    <location>
        <begin position="185"/>
        <end position="206"/>
    </location>
</feature>
<name>A0A4W3HE82_CALMI</name>
<dbReference type="GO" id="GO:0004930">
    <property type="term" value="F:G protein-coupled receptor activity"/>
    <property type="evidence" value="ECO:0007669"/>
    <property type="project" value="UniProtKB-KW"/>
</dbReference>
<feature type="transmembrane region" description="Helical" evidence="9">
    <location>
        <begin position="108"/>
        <end position="128"/>
    </location>
</feature>
<reference evidence="12" key="3">
    <citation type="journal article" date="2014" name="Nature">
        <title>Elephant shark genome provides unique insights into gnathostome evolution.</title>
        <authorList>
            <consortium name="International Elephant Shark Genome Sequencing Consortium"/>
            <person name="Venkatesh B."/>
            <person name="Lee A.P."/>
            <person name="Ravi V."/>
            <person name="Maurya A.K."/>
            <person name="Lian M.M."/>
            <person name="Swann J.B."/>
            <person name="Ohta Y."/>
            <person name="Flajnik M.F."/>
            <person name="Sutoh Y."/>
            <person name="Kasahara M."/>
            <person name="Hoon S."/>
            <person name="Gangu V."/>
            <person name="Roy S.W."/>
            <person name="Irimia M."/>
            <person name="Korzh V."/>
            <person name="Kondrychyn I."/>
            <person name="Lim Z.W."/>
            <person name="Tay B.H."/>
            <person name="Tohari S."/>
            <person name="Kong K.W."/>
            <person name="Ho S."/>
            <person name="Lorente-Galdos B."/>
            <person name="Quilez J."/>
            <person name="Marques-Bonet T."/>
            <person name="Raney B.J."/>
            <person name="Ingham P.W."/>
            <person name="Tay A."/>
            <person name="Hillier L.W."/>
            <person name="Minx P."/>
            <person name="Boehm T."/>
            <person name="Wilson R.K."/>
            <person name="Brenner S."/>
            <person name="Warren W.C."/>
        </authorList>
    </citation>
    <scope>NUCLEOTIDE SEQUENCE [LARGE SCALE GENOMIC DNA]</scope>
</reference>
<evidence type="ECO:0000256" key="2">
    <source>
        <dbReference type="ARBA" id="ARBA00022475"/>
    </source>
</evidence>
<dbReference type="Ensembl" id="ENSCMIT00000008276.1">
    <property type="protein sequence ID" value="ENSCMIP00000008044.1"/>
    <property type="gene ID" value="ENSCMIG00000004340.1"/>
</dbReference>
<sequence>MQHSQSNLNIFQHEYFGLSTCVTRYLVAMAMADLLVVISDVILTRINFLYFPVVFLDLTPVCAFGTFLIATAGDSSVWLTVAFTFDRFIIISCEKLKRQYCTQRTADLVIGIVCVLKTFHTMSAWAAFNWIDVILVPFIPYLLVLLFNILTIRHIIVANRIRRQFLKQNLNVNSNDAETDSRKKIIILLFTISGSFILLWMTYVVYVIYGQVAGYTYTGYNHPVYILYHTASMLHLLSCATNTCIYAVTQTKFRQEVKKMVAYIFNPMLKLIKS</sequence>
<organism evidence="11 12">
    <name type="scientific">Callorhinchus milii</name>
    <name type="common">Ghost shark</name>
    <dbReference type="NCBI Taxonomy" id="7868"/>
    <lineage>
        <taxon>Eukaryota</taxon>
        <taxon>Metazoa</taxon>
        <taxon>Chordata</taxon>
        <taxon>Craniata</taxon>
        <taxon>Vertebrata</taxon>
        <taxon>Chondrichthyes</taxon>
        <taxon>Holocephali</taxon>
        <taxon>Chimaeriformes</taxon>
        <taxon>Callorhinchidae</taxon>
        <taxon>Callorhinchus</taxon>
    </lineage>
</organism>
<protein>
    <recommendedName>
        <fullName evidence="10">G-protein coupled receptors family 1 profile domain-containing protein</fullName>
    </recommendedName>
</protein>
<feature type="transmembrane region" description="Helical" evidence="9">
    <location>
        <begin position="134"/>
        <end position="156"/>
    </location>
</feature>
<proteinExistence type="predicted"/>
<keyword evidence="12" id="KW-1185">Reference proteome</keyword>
<dbReference type="InterPro" id="IPR052477">
    <property type="entry name" value="Orphan_GPCR1"/>
</dbReference>
<dbReference type="PRINTS" id="PR00237">
    <property type="entry name" value="GPCRRHODOPSN"/>
</dbReference>
<keyword evidence="5" id="KW-0297">G-protein coupled receptor</keyword>
<dbReference type="SUPFAM" id="SSF81321">
    <property type="entry name" value="Family A G protein-coupled receptor-like"/>
    <property type="match status" value="1"/>
</dbReference>
<evidence type="ECO:0000256" key="4">
    <source>
        <dbReference type="ARBA" id="ARBA00022989"/>
    </source>
</evidence>
<evidence type="ECO:0000256" key="7">
    <source>
        <dbReference type="ARBA" id="ARBA00023170"/>
    </source>
</evidence>
<reference evidence="11" key="5">
    <citation type="submission" date="2025-09" db="UniProtKB">
        <authorList>
            <consortium name="Ensembl"/>
        </authorList>
    </citation>
    <scope>IDENTIFICATION</scope>
</reference>
<keyword evidence="7" id="KW-0675">Receptor</keyword>
<dbReference type="PROSITE" id="PS50262">
    <property type="entry name" value="G_PROTEIN_RECEP_F1_2"/>
    <property type="match status" value="1"/>
</dbReference>
<dbReference type="InParanoid" id="A0A4W3HE82"/>
<comment type="subcellular location">
    <subcellularLocation>
        <location evidence="1">Cell membrane</location>
        <topology evidence="1">Multi-pass membrane protein</topology>
    </subcellularLocation>
</comment>
<evidence type="ECO:0000256" key="9">
    <source>
        <dbReference type="SAM" id="Phobius"/>
    </source>
</evidence>
<dbReference type="AlphaFoldDB" id="A0A4W3HE82"/>
<dbReference type="PANTHER" id="PTHR46272">
    <property type="entry name" value="G_PROTEIN_RECEP_F1_2 DOMAIN-CONTAINING PROTEIN"/>
    <property type="match status" value="1"/>
</dbReference>
<dbReference type="GeneTree" id="ENSGT00970000196759"/>
<dbReference type="PANTHER" id="PTHR46272:SF6">
    <property type="entry name" value="G-PROTEIN COUPLED RECEPTOR 139-RELATED"/>
    <property type="match status" value="1"/>
</dbReference>
<dbReference type="InterPro" id="IPR017452">
    <property type="entry name" value="GPCR_Rhodpsn_7TM"/>
</dbReference>
<feature type="transmembrane region" description="Helical" evidence="9">
    <location>
        <begin position="15"/>
        <end position="36"/>
    </location>
</feature>
<accession>A0A4W3HE82</accession>
<evidence type="ECO:0000313" key="11">
    <source>
        <dbReference type="Ensembl" id="ENSCMIP00000008044.1"/>
    </source>
</evidence>
<evidence type="ECO:0000256" key="1">
    <source>
        <dbReference type="ARBA" id="ARBA00004651"/>
    </source>
</evidence>
<evidence type="ECO:0000256" key="5">
    <source>
        <dbReference type="ARBA" id="ARBA00023040"/>
    </source>
</evidence>
<keyword evidence="4 9" id="KW-1133">Transmembrane helix</keyword>
<keyword evidence="3 9" id="KW-0812">Transmembrane</keyword>
<dbReference type="Proteomes" id="UP000314986">
    <property type="component" value="Unassembled WGS sequence"/>
</dbReference>
<keyword evidence="2" id="KW-1003">Cell membrane</keyword>
<evidence type="ECO:0000256" key="8">
    <source>
        <dbReference type="ARBA" id="ARBA00023224"/>
    </source>
</evidence>
<feature type="transmembrane region" description="Helical" evidence="9">
    <location>
        <begin position="226"/>
        <end position="249"/>
    </location>
</feature>